<dbReference type="GO" id="GO:0046872">
    <property type="term" value="F:metal ion binding"/>
    <property type="evidence" value="ECO:0007669"/>
    <property type="project" value="UniProtKB-KW"/>
</dbReference>
<dbReference type="InterPro" id="IPR005616">
    <property type="entry name" value="CcmH/CycL/Ccl2/NrfF_N"/>
</dbReference>
<sequence length="159" mass="18288">MKMHWLALLLIVPLWAGAASMELRRFDDPAKQERYEELIKELRCLVCQNQALSDSDADLAKDLRDEVYRIIQSGKTDQEAVDFLVSRYGDFVLYRPPFKPLTLFLWGGPLLLLLIGAAVLWRQWRGHRAAAAPVALSEADKQRLQQLRAQTDRIDEDQP</sequence>
<evidence type="ECO:0000259" key="7">
    <source>
        <dbReference type="Pfam" id="PF03918"/>
    </source>
</evidence>
<evidence type="ECO:0000256" key="3">
    <source>
        <dbReference type="ARBA" id="ARBA00022723"/>
    </source>
</evidence>
<dbReference type="Pfam" id="PF03918">
    <property type="entry name" value="CcmH"/>
    <property type="match status" value="1"/>
</dbReference>
<evidence type="ECO:0000256" key="1">
    <source>
        <dbReference type="ARBA" id="ARBA00010342"/>
    </source>
</evidence>
<protein>
    <recommendedName>
        <fullName evidence="6">Cytochrome c-type biogenesis protein</fullName>
    </recommendedName>
</protein>
<evidence type="ECO:0000313" key="8">
    <source>
        <dbReference type="EMBL" id="BBL69637.1"/>
    </source>
</evidence>
<keyword evidence="2 6" id="KW-0349">Heme</keyword>
<dbReference type="KEGG" id="moz:MoryE10_02430"/>
<keyword evidence="9" id="KW-1185">Reference proteome</keyword>
<dbReference type="GO" id="GO:0017004">
    <property type="term" value="P:cytochrome complex assembly"/>
    <property type="evidence" value="ECO:0007669"/>
    <property type="project" value="UniProtKB-KW"/>
</dbReference>
<feature type="transmembrane region" description="Helical" evidence="6">
    <location>
        <begin position="103"/>
        <end position="121"/>
    </location>
</feature>
<dbReference type="InterPro" id="IPR051263">
    <property type="entry name" value="C-type_cytochrome_biogenesis"/>
</dbReference>
<gene>
    <name evidence="8" type="ORF">MoryE10_02430</name>
</gene>
<reference evidence="8" key="1">
    <citation type="submission" date="2019-06" db="EMBL/GenBank/DDBJ databases">
        <title>Complete genome sequence of Methylogaea oryzae strain JCM16910.</title>
        <authorList>
            <person name="Asakawa S."/>
        </authorList>
    </citation>
    <scope>NUCLEOTIDE SEQUENCE</scope>
    <source>
        <strain evidence="8">E10</strain>
    </source>
</reference>
<dbReference type="Proteomes" id="UP000824988">
    <property type="component" value="Chromosome"/>
</dbReference>
<keyword evidence="6" id="KW-0812">Transmembrane</keyword>
<keyword evidence="5 6" id="KW-0408">Iron</keyword>
<dbReference type="AlphaFoldDB" id="A0A8D4VLB7"/>
<keyword evidence="3 6" id="KW-0479">Metal-binding</keyword>
<dbReference type="FunFam" id="1.10.8.640:FF:000001">
    <property type="entry name" value="Cytochrome c-type biogenesis protein"/>
    <property type="match status" value="1"/>
</dbReference>
<accession>A0A8D4VLB7</accession>
<feature type="domain" description="CcmH/CycL/Ccl2/NrfF N-terminal" evidence="7">
    <location>
        <begin position="7"/>
        <end position="147"/>
    </location>
</feature>
<keyword evidence="6" id="KW-0472">Membrane</keyword>
<keyword evidence="4" id="KW-0201">Cytochrome c-type biogenesis</keyword>
<dbReference type="CDD" id="cd16378">
    <property type="entry name" value="CcmH_N"/>
    <property type="match status" value="1"/>
</dbReference>
<proteinExistence type="inferred from homology"/>
<dbReference type="PANTHER" id="PTHR47870:SF1">
    <property type="entry name" value="CYTOCHROME C-TYPE BIOGENESIS PROTEIN CCMH"/>
    <property type="match status" value="1"/>
</dbReference>
<name>A0A8D4VLB7_9GAMM</name>
<dbReference type="EMBL" id="AP019782">
    <property type="protein sequence ID" value="BBL69637.1"/>
    <property type="molecule type" value="Genomic_DNA"/>
</dbReference>
<evidence type="ECO:0000256" key="4">
    <source>
        <dbReference type="ARBA" id="ARBA00022748"/>
    </source>
</evidence>
<organism evidence="8 9">
    <name type="scientific">Methylogaea oryzae</name>
    <dbReference type="NCBI Taxonomy" id="1295382"/>
    <lineage>
        <taxon>Bacteria</taxon>
        <taxon>Pseudomonadati</taxon>
        <taxon>Pseudomonadota</taxon>
        <taxon>Gammaproteobacteria</taxon>
        <taxon>Methylococcales</taxon>
        <taxon>Methylococcaceae</taxon>
        <taxon>Methylogaea</taxon>
    </lineage>
</organism>
<dbReference type="GO" id="GO:0005886">
    <property type="term" value="C:plasma membrane"/>
    <property type="evidence" value="ECO:0007669"/>
    <property type="project" value="TreeGrafter"/>
</dbReference>
<keyword evidence="6" id="KW-1133">Transmembrane helix</keyword>
<evidence type="ECO:0000256" key="5">
    <source>
        <dbReference type="ARBA" id="ARBA00023004"/>
    </source>
</evidence>
<comment type="similarity">
    <text evidence="1 6">Belongs to the CcmH/CycL/Ccl2/NrfF family.</text>
</comment>
<comment type="function">
    <text evidence="6">Possible subunit of a heme lyase.</text>
</comment>
<dbReference type="PANTHER" id="PTHR47870">
    <property type="entry name" value="CYTOCHROME C-TYPE BIOGENESIS PROTEIN CCMH"/>
    <property type="match status" value="1"/>
</dbReference>
<evidence type="ECO:0000256" key="6">
    <source>
        <dbReference type="RuleBase" id="RU364112"/>
    </source>
</evidence>
<keyword evidence="6" id="KW-0732">Signal</keyword>
<evidence type="ECO:0000256" key="2">
    <source>
        <dbReference type="ARBA" id="ARBA00022617"/>
    </source>
</evidence>
<evidence type="ECO:0000313" key="9">
    <source>
        <dbReference type="Proteomes" id="UP000824988"/>
    </source>
</evidence>